<keyword evidence="3" id="KW-0687">Ribonucleoprotein</keyword>
<dbReference type="GO" id="GO:0005763">
    <property type="term" value="C:mitochondrial small ribosomal subunit"/>
    <property type="evidence" value="ECO:0007669"/>
    <property type="project" value="TreeGrafter"/>
</dbReference>
<dbReference type="STRING" id="45354.A0A1L0BLN1"/>
<name>A0A1L0BLN1_9ASCO</name>
<evidence type="ECO:0000313" key="5">
    <source>
        <dbReference type="Proteomes" id="UP000182334"/>
    </source>
</evidence>
<dbReference type="EMBL" id="LT635758">
    <property type="protein sequence ID" value="SGZ51082.1"/>
    <property type="molecule type" value="Genomic_DNA"/>
</dbReference>
<dbReference type="PANTHER" id="PTHR41237:SF1">
    <property type="entry name" value="SMALL RIBOSOMAL SUBUNIT PROTEIN BS21M"/>
    <property type="match status" value="1"/>
</dbReference>
<comment type="similarity">
    <text evidence="1">Belongs to the bacterial ribosomal protein bS21 family.</text>
</comment>
<evidence type="ECO:0000313" key="4">
    <source>
        <dbReference type="EMBL" id="SGZ51082.1"/>
    </source>
</evidence>
<accession>A0A1L0BLN1</accession>
<dbReference type="PANTHER" id="PTHR41237">
    <property type="entry name" value="37S RIBOSOMAL PROTEIN MRP21, MITOCHONDRIAL"/>
    <property type="match status" value="1"/>
</dbReference>
<sequence length="173" mass="19739">MFKQLVGGSRPLLSGAMRTQRFFCVSNGRASEFDELKVLESTKKNATTVFDIDELIANSPGLVDGNQSRRKYDDYSFGSLAKDPREVAKAINITGPASGRSVDVKFNNVGFAIGNVYSILRTNNVRTQWNLQKRYMRPAKYQKDKHRKWWRKQFAKGFSDLMAQVTDAKRRGY</sequence>
<evidence type="ECO:0000256" key="1">
    <source>
        <dbReference type="ARBA" id="ARBA00006640"/>
    </source>
</evidence>
<dbReference type="InterPro" id="IPR052837">
    <property type="entry name" value="Mitoribosomal_bS21"/>
</dbReference>
<keyword evidence="2" id="KW-0689">Ribosomal protein</keyword>
<evidence type="ECO:0000256" key="3">
    <source>
        <dbReference type="ARBA" id="ARBA00023274"/>
    </source>
</evidence>
<dbReference type="GO" id="GO:0070124">
    <property type="term" value="P:mitochondrial translational initiation"/>
    <property type="evidence" value="ECO:0007669"/>
    <property type="project" value="TreeGrafter"/>
</dbReference>
<evidence type="ECO:0000256" key="2">
    <source>
        <dbReference type="ARBA" id="ARBA00022980"/>
    </source>
</evidence>
<dbReference type="OrthoDB" id="2501249at2759"/>
<dbReference type="Proteomes" id="UP000182334">
    <property type="component" value="Chromosome III"/>
</dbReference>
<dbReference type="AlphaFoldDB" id="A0A1L0BLN1"/>
<protein>
    <submittedName>
        <fullName evidence="4">CIC11C00000004398</fullName>
    </submittedName>
</protein>
<gene>
    <name evidence="4" type="ORF">SAMEA4029010_CIC11G00000004398</name>
</gene>
<reference evidence="4 5" key="1">
    <citation type="submission" date="2016-10" db="EMBL/GenBank/DDBJ databases">
        <authorList>
            <person name="de Groot N.N."/>
        </authorList>
    </citation>
    <scope>NUCLEOTIDE SEQUENCE [LARGE SCALE GENOMIC DNA]</scope>
    <source>
        <strain evidence="4 5">CBS 141442</strain>
    </source>
</reference>
<proteinExistence type="inferred from homology"/>
<dbReference type="GO" id="GO:0003735">
    <property type="term" value="F:structural constituent of ribosome"/>
    <property type="evidence" value="ECO:0007669"/>
    <property type="project" value="InterPro"/>
</dbReference>
<dbReference type="InterPro" id="IPR001911">
    <property type="entry name" value="Ribosomal_bS21"/>
</dbReference>
<dbReference type="Pfam" id="PF01165">
    <property type="entry name" value="Ribosomal_S21"/>
    <property type="match status" value="1"/>
</dbReference>
<organism evidence="4 5">
    <name type="scientific">Sungouiella intermedia</name>
    <dbReference type="NCBI Taxonomy" id="45354"/>
    <lineage>
        <taxon>Eukaryota</taxon>
        <taxon>Fungi</taxon>
        <taxon>Dikarya</taxon>
        <taxon>Ascomycota</taxon>
        <taxon>Saccharomycotina</taxon>
        <taxon>Pichiomycetes</taxon>
        <taxon>Metschnikowiaceae</taxon>
        <taxon>Sungouiella</taxon>
    </lineage>
</organism>
<keyword evidence="5" id="KW-1185">Reference proteome</keyword>